<dbReference type="CDD" id="cd13654">
    <property type="entry name" value="PBP2_phosphate_like_2"/>
    <property type="match status" value="1"/>
</dbReference>
<keyword evidence="2" id="KW-0732">Signal</keyword>
<evidence type="ECO:0000256" key="1">
    <source>
        <dbReference type="ARBA" id="ARBA00022448"/>
    </source>
</evidence>
<dbReference type="SUPFAM" id="SSF53850">
    <property type="entry name" value="Periplasmic binding protein-like II"/>
    <property type="match status" value="1"/>
</dbReference>
<dbReference type="NCBIfam" id="TIGR02136">
    <property type="entry name" value="ptsS_2"/>
    <property type="match status" value="1"/>
</dbReference>
<dbReference type="PANTHER" id="PTHR30570:SF1">
    <property type="entry name" value="PHOSPHATE-BINDING PROTEIN PSTS"/>
    <property type="match status" value="1"/>
</dbReference>
<protein>
    <recommendedName>
        <fullName evidence="3">PBP domain-containing protein</fullName>
    </recommendedName>
</protein>
<dbReference type="AlphaFoldDB" id="A0A0F9QML1"/>
<dbReference type="PANTHER" id="PTHR30570">
    <property type="entry name" value="PERIPLASMIC PHOSPHATE BINDING COMPONENT OF PHOSPHATE ABC TRANSPORTER"/>
    <property type="match status" value="1"/>
</dbReference>
<dbReference type="EMBL" id="LAZR01004672">
    <property type="protein sequence ID" value="KKN06593.1"/>
    <property type="molecule type" value="Genomic_DNA"/>
</dbReference>
<evidence type="ECO:0000259" key="3">
    <source>
        <dbReference type="Pfam" id="PF12849"/>
    </source>
</evidence>
<gene>
    <name evidence="4" type="ORF">LCGC14_1075660</name>
</gene>
<dbReference type="Gene3D" id="3.40.190.10">
    <property type="entry name" value="Periplasmic binding protein-like II"/>
    <property type="match status" value="2"/>
</dbReference>
<dbReference type="Pfam" id="PF12849">
    <property type="entry name" value="PBP_like_2"/>
    <property type="match status" value="1"/>
</dbReference>
<reference evidence="4" key="1">
    <citation type="journal article" date="2015" name="Nature">
        <title>Complex archaea that bridge the gap between prokaryotes and eukaryotes.</title>
        <authorList>
            <person name="Spang A."/>
            <person name="Saw J.H."/>
            <person name="Jorgensen S.L."/>
            <person name="Zaremba-Niedzwiedzka K."/>
            <person name="Martijn J."/>
            <person name="Lind A.E."/>
            <person name="van Eijk R."/>
            <person name="Schleper C."/>
            <person name="Guy L."/>
            <person name="Ettema T.J."/>
        </authorList>
    </citation>
    <scope>NUCLEOTIDE SEQUENCE</scope>
</reference>
<organism evidence="4">
    <name type="scientific">marine sediment metagenome</name>
    <dbReference type="NCBI Taxonomy" id="412755"/>
    <lineage>
        <taxon>unclassified sequences</taxon>
        <taxon>metagenomes</taxon>
        <taxon>ecological metagenomes</taxon>
    </lineage>
</organism>
<sequence>MLLLFQHLNPTMNEKNLNPKNVLKAGPWLMIAVLLVFFINAGRSDIQSTGLKGSVKVDGSSTVFPVTEAVGEEFQLENKDVRVTIGSSGTGGGFEKFIGKEIDVCDASRPIKDEEKKAAEKAGIDYIELEVAYDGLSVVVNKGNAFVNSLTTQELKKIWKPKSKVKKWSDIRSTWPDKRINLYGPGTDSGTFDYFTKTIMGEEGASRPDYTSSEDDNVLVQGITRDKHGLGYFGFAYYEENKDRLKLVAVDAGKGPVYPSRASVSSNTYAPLSRPLYVYVRTDSLKRPEIKAFIKYFLNIGPRLVEQVGYVKVPVKSDKENRARLNKALGSPEEVDKK</sequence>
<comment type="caution">
    <text evidence="4">The sequence shown here is derived from an EMBL/GenBank/DDBJ whole genome shotgun (WGS) entry which is preliminary data.</text>
</comment>
<accession>A0A0F9QML1</accession>
<dbReference type="InterPro" id="IPR024370">
    <property type="entry name" value="PBP_domain"/>
</dbReference>
<evidence type="ECO:0000313" key="4">
    <source>
        <dbReference type="EMBL" id="KKN06593.1"/>
    </source>
</evidence>
<dbReference type="GO" id="GO:0042301">
    <property type="term" value="F:phosphate ion binding"/>
    <property type="evidence" value="ECO:0007669"/>
    <property type="project" value="InterPro"/>
</dbReference>
<proteinExistence type="predicted"/>
<keyword evidence="1" id="KW-0813">Transport</keyword>
<evidence type="ECO:0000256" key="2">
    <source>
        <dbReference type="ARBA" id="ARBA00022729"/>
    </source>
</evidence>
<dbReference type="InterPro" id="IPR050811">
    <property type="entry name" value="Phosphate_ABC_transporter"/>
</dbReference>
<dbReference type="InterPro" id="IPR011862">
    <property type="entry name" value="Phos-bd"/>
</dbReference>
<name>A0A0F9QML1_9ZZZZ</name>
<feature type="domain" description="PBP" evidence="3">
    <location>
        <begin position="50"/>
        <end position="298"/>
    </location>
</feature>